<reference evidence="2" key="1">
    <citation type="journal article" date="2023" name="Science">
        <title>Genome structures resolve the early diversification of teleost fishes.</title>
        <authorList>
            <person name="Parey E."/>
            <person name="Louis A."/>
            <person name="Montfort J."/>
            <person name="Bouchez O."/>
            <person name="Roques C."/>
            <person name="Iampietro C."/>
            <person name="Lluch J."/>
            <person name="Castinel A."/>
            <person name="Donnadieu C."/>
            <person name="Desvignes T."/>
            <person name="Floi Bucao C."/>
            <person name="Jouanno E."/>
            <person name="Wen M."/>
            <person name="Mejri S."/>
            <person name="Dirks R."/>
            <person name="Jansen H."/>
            <person name="Henkel C."/>
            <person name="Chen W.J."/>
            <person name="Zahm M."/>
            <person name="Cabau C."/>
            <person name="Klopp C."/>
            <person name="Thompson A.W."/>
            <person name="Robinson-Rechavi M."/>
            <person name="Braasch I."/>
            <person name="Lecointre G."/>
            <person name="Bobe J."/>
            <person name="Postlethwait J.H."/>
            <person name="Berthelot C."/>
            <person name="Roest Crollius H."/>
            <person name="Guiguen Y."/>
        </authorList>
    </citation>
    <scope>NUCLEOTIDE SEQUENCE</scope>
    <source>
        <strain evidence="2">NC1722</strain>
    </source>
</reference>
<feature type="region of interest" description="Disordered" evidence="1">
    <location>
        <begin position="76"/>
        <end position="95"/>
    </location>
</feature>
<proteinExistence type="predicted"/>
<feature type="compositionally biased region" description="Polar residues" evidence="1">
    <location>
        <begin position="123"/>
        <end position="139"/>
    </location>
</feature>
<gene>
    <name evidence="2" type="ORF">AAFF_G00101370</name>
</gene>
<dbReference type="AlphaFoldDB" id="A0AAD7RUZ4"/>
<feature type="compositionally biased region" description="Basic and acidic residues" evidence="1">
    <location>
        <begin position="34"/>
        <end position="56"/>
    </location>
</feature>
<dbReference type="Proteomes" id="UP001221898">
    <property type="component" value="Unassembled WGS sequence"/>
</dbReference>
<keyword evidence="3" id="KW-1185">Reference proteome</keyword>
<organism evidence="2 3">
    <name type="scientific">Aldrovandia affinis</name>
    <dbReference type="NCBI Taxonomy" id="143900"/>
    <lineage>
        <taxon>Eukaryota</taxon>
        <taxon>Metazoa</taxon>
        <taxon>Chordata</taxon>
        <taxon>Craniata</taxon>
        <taxon>Vertebrata</taxon>
        <taxon>Euteleostomi</taxon>
        <taxon>Actinopterygii</taxon>
        <taxon>Neopterygii</taxon>
        <taxon>Teleostei</taxon>
        <taxon>Notacanthiformes</taxon>
        <taxon>Halosauridae</taxon>
        <taxon>Aldrovandia</taxon>
    </lineage>
</organism>
<comment type="caution">
    <text evidence="2">The sequence shown here is derived from an EMBL/GenBank/DDBJ whole genome shotgun (WGS) entry which is preliminary data.</text>
</comment>
<dbReference type="EMBL" id="JAINUG010000166">
    <property type="protein sequence ID" value="KAJ8390757.1"/>
    <property type="molecule type" value="Genomic_DNA"/>
</dbReference>
<evidence type="ECO:0000256" key="1">
    <source>
        <dbReference type="SAM" id="MobiDB-lite"/>
    </source>
</evidence>
<protein>
    <submittedName>
        <fullName evidence="2">Uncharacterized protein</fullName>
    </submittedName>
</protein>
<name>A0AAD7RUZ4_9TELE</name>
<sequence>MGGQSALTVRNGVEPLLTEETEIQKETEIEEEERTVTLEGESRDMETETRKEEKEKQKKKKKRFWSLWRWGKTVTMEAESTEEETGGQSALTVREPGQAIRALLVESSREEEVNDMEGEMAESTGTVQGESSDSGRMPK</sequence>
<evidence type="ECO:0000313" key="3">
    <source>
        <dbReference type="Proteomes" id="UP001221898"/>
    </source>
</evidence>
<evidence type="ECO:0000313" key="2">
    <source>
        <dbReference type="EMBL" id="KAJ8390757.1"/>
    </source>
</evidence>
<feature type="region of interest" description="Disordered" evidence="1">
    <location>
        <begin position="1"/>
        <end position="62"/>
    </location>
</feature>
<feature type="region of interest" description="Disordered" evidence="1">
    <location>
        <begin position="108"/>
        <end position="139"/>
    </location>
</feature>
<accession>A0AAD7RUZ4</accession>